<dbReference type="EC" id="3.1.26.4" evidence="9"/>
<evidence type="ECO:0000256" key="1">
    <source>
        <dbReference type="ARBA" id="ARBA00000077"/>
    </source>
</evidence>
<accession>A0A1A8Z418</accession>
<dbReference type="AlphaFoldDB" id="A0A1A8Z418"/>
<dbReference type="PANTHER" id="PTHR10954:SF7">
    <property type="entry name" value="RIBONUCLEASE H2 SUBUNIT A"/>
    <property type="match status" value="1"/>
</dbReference>
<dbReference type="PROSITE" id="PS51975">
    <property type="entry name" value="RNASE_H_2"/>
    <property type="match status" value="1"/>
</dbReference>
<dbReference type="InterPro" id="IPR004649">
    <property type="entry name" value="RNase_H2_suA"/>
</dbReference>
<feature type="binding site" evidence="8">
    <location>
        <position position="71"/>
    </location>
    <ligand>
        <name>a divalent metal cation</name>
        <dbReference type="ChEBI" id="CHEBI:60240"/>
    </ligand>
</feature>
<evidence type="ECO:0000256" key="3">
    <source>
        <dbReference type="ARBA" id="ARBA00007058"/>
    </source>
</evidence>
<dbReference type="GO" id="GO:0046872">
    <property type="term" value="F:metal ion binding"/>
    <property type="evidence" value="ECO:0007669"/>
    <property type="project" value="UniProtKB-KW"/>
</dbReference>
<dbReference type="GO" id="GO:0032299">
    <property type="term" value="C:ribonuclease H2 complex"/>
    <property type="evidence" value="ECO:0007669"/>
    <property type="project" value="TreeGrafter"/>
</dbReference>
<feature type="transmembrane region" description="Helical" evidence="10">
    <location>
        <begin position="423"/>
        <end position="440"/>
    </location>
</feature>
<keyword evidence="10" id="KW-0812">Transmembrane</keyword>
<dbReference type="Pfam" id="PF01351">
    <property type="entry name" value="RNase_HII"/>
    <property type="match status" value="1"/>
</dbReference>
<dbReference type="Gene3D" id="3.30.420.10">
    <property type="entry name" value="Ribonuclease H-like superfamily/Ribonuclease H"/>
    <property type="match status" value="1"/>
</dbReference>
<dbReference type="GO" id="GO:0006298">
    <property type="term" value="P:mismatch repair"/>
    <property type="evidence" value="ECO:0007669"/>
    <property type="project" value="TreeGrafter"/>
</dbReference>
<dbReference type="PANTHER" id="PTHR10954">
    <property type="entry name" value="RIBONUCLEASE H2 SUBUNIT A"/>
    <property type="match status" value="1"/>
</dbReference>
<evidence type="ECO:0000256" key="8">
    <source>
        <dbReference type="PROSITE-ProRule" id="PRU01319"/>
    </source>
</evidence>
<evidence type="ECO:0000256" key="5">
    <source>
        <dbReference type="ARBA" id="ARBA00022723"/>
    </source>
</evidence>
<comment type="cofactor">
    <cofactor evidence="2">
        <name>Mg(2+)</name>
        <dbReference type="ChEBI" id="CHEBI:18420"/>
    </cofactor>
</comment>
<feature type="domain" description="RNase H type-2" evidence="11">
    <location>
        <begin position="65"/>
        <end position="288"/>
    </location>
</feature>
<gene>
    <name evidence="12" type="ORF">POVWA2_036320</name>
</gene>
<keyword evidence="6 8" id="KW-0255">Endonuclease</keyword>
<evidence type="ECO:0000313" key="12">
    <source>
        <dbReference type="EMBL" id="SBT38674.1"/>
    </source>
</evidence>
<dbReference type="InterPro" id="IPR012337">
    <property type="entry name" value="RNaseH-like_sf"/>
</dbReference>
<evidence type="ECO:0000256" key="7">
    <source>
        <dbReference type="ARBA" id="ARBA00022801"/>
    </source>
</evidence>
<dbReference type="NCBIfam" id="TIGR00729">
    <property type="entry name" value="ribonuclease HII"/>
    <property type="match status" value="1"/>
</dbReference>
<dbReference type="FunFam" id="3.30.420.10:FF:000088">
    <property type="entry name" value="Ribonuclease"/>
    <property type="match status" value="1"/>
</dbReference>
<comment type="function">
    <text evidence="9">Endonuclease that specifically degrades the RNA of RNA-DNA hybrids.</text>
</comment>
<keyword evidence="10" id="KW-0472">Membrane</keyword>
<name>A0A1A8Z418_PLAOA</name>
<dbReference type="CDD" id="cd07181">
    <property type="entry name" value="RNase_HII_eukaryota_like"/>
    <property type="match status" value="1"/>
</dbReference>
<keyword evidence="7 8" id="KW-0378">Hydrolase</keyword>
<feature type="binding site" evidence="8">
    <location>
        <position position="72"/>
    </location>
    <ligand>
        <name>a divalent metal cation</name>
        <dbReference type="ChEBI" id="CHEBI:60240"/>
    </ligand>
</feature>
<comment type="catalytic activity">
    <reaction evidence="1 8 9">
        <text>Endonucleolytic cleavage to 5'-phosphomonoester.</text>
        <dbReference type="EC" id="3.1.26.4"/>
    </reaction>
</comment>
<protein>
    <recommendedName>
        <fullName evidence="9">Ribonuclease</fullName>
        <ecNumber evidence="9">3.1.26.4</ecNumber>
    </recommendedName>
</protein>
<dbReference type="SUPFAM" id="SSF53098">
    <property type="entry name" value="Ribonuclease H-like"/>
    <property type="match status" value="1"/>
</dbReference>
<evidence type="ECO:0000256" key="2">
    <source>
        <dbReference type="ARBA" id="ARBA00001946"/>
    </source>
</evidence>
<reference evidence="13" key="1">
    <citation type="submission" date="2016-05" db="EMBL/GenBank/DDBJ databases">
        <authorList>
            <person name="Naeem Raeece"/>
        </authorList>
    </citation>
    <scope>NUCLEOTIDE SEQUENCE [LARGE SCALE GENOMIC DNA]</scope>
</reference>
<dbReference type="InterPro" id="IPR036397">
    <property type="entry name" value="RNaseH_sf"/>
</dbReference>
<sequence>MLHHLNLVTVRLGEKDSLKYLRAAHKRVGWSIITAYGFSFPYLQHVCKRMEPIVIDNLFEFGDEEVRLGIDEAGRGPVLGPMVYAGFYCNKDNEKLLREMKIDDSKKISESDREKMFTKLNNSKLPFGWRVHVLLPQDISAKMLKKQKYNLNEISHDTAISIIEHVVNRGCNLTEVFVDTVGKANIYEEKLQKLFPHIKCTVKEKADSLYPVVSAASICAKVTRDFLLKKWKYEEPIINIDKGFGSGYPGDPITKNFLKNNFDPVFGFPSIVRFSWSTADNMIENAGDKIEWYDDEESNDSRSMKRKIPFDYSRLGPGFVNPGVGDVMMLSANRISGTDVTQKTPSYLHQRGEEPLQECCSPFIFSLFMRMDFFFPSTSFEKIMNIANISVAQFVCENVPAAWLVPGLATCFLYFISSLPPPFFFFFFFFSPFFFYFTSADGTL</sequence>
<evidence type="ECO:0000313" key="13">
    <source>
        <dbReference type="Proteomes" id="UP000078550"/>
    </source>
</evidence>
<dbReference type="InterPro" id="IPR001352">
    <property type="entry name" value="RNase_HII/HIII"/>
</dbReference>
<evidence type="ECO:0000256" key="6">
    <source>
        <dbReference type="ARBA" id="ARBA00022759"/>
    </source>
</evidence>
<dbReference type="InterPro" id="IPR024567">
    <property type="entry name" value="RNase_HII/HIII_dom"/>
</dbReference>
<dbReference type="FunFam" id="1.10.10.460:FF:000001">
    <property type="entry name" value="Ribonuclease"/>
    <property type="match status" value="1"/>
</dbReference>
<organism evidence="12 13">
    <name type="scientific">Plasmodium ovale wallikeri</name>
    <dbReference type="NCBI Taxonomy" id="864142"/>
    <lineage>
        <taxon>Eukaryota</taxon>
        <taxon>Sar</taxon>
        <taxon>Alveolata</taxon>
        <taxon>Apicomplexa</taxon>
        <taxon>Aconoidasida</taxon>
        <taxon>Haemosporida</taxon>
        <taxon>Plasmodiidae</taxon>
        <taxon>Plasmodium</taxon>
        <taxon>Plasmodium (Plasmodium)</taxon>
    </lineage>
</organism>
<feature type="binding site" evidence="8">
    <location>
        <position position="179"/>
    </location>
    <ligand>
        <name>a divalent metal cation</name>
        <dbReference type="ChEBI" id="CHEBI:60240"/>
    </ligand>
</feature>
<dbReference type="InterPro" id="IPR023160">
    <property type="entry name" value="RNase_HII_hlx-loop-hlx_cap_dom"/>
</dbReference>
<evidence type="ECO:0000256" key="10">
    <source>
        <dbReference type="SAM" id="Phobius"/>
    </source>
</evidence>
<evidence type="ECO:0000256" key="9">
    <source>
        <dbReference type="RuleBase" id="RU003515"/>
    </source>
</evidence>
<keyword evidence="5 8" id="KW-0479">Metal-binding</keyword>
<keyword evidence="10" id="KW-1133">Transmembrane helix</keyword>
<comment type="similarity">
    <text evidence="3">Belongs to the RNase HII family. Eukaryotic subfamily.</text>
</comment>
<keyword evidence="4 8" id="KW-0540">Nuclease</keyword>
<proteinExistence type="inferred from homology"/>
<dbReference type="GO" id="GO:0004523">
    <property type="term" value="F:RNA-DNA hybrid ribonuclease activity"/>
    <property type="evidence" value="ECO:0007669"/>
    <property type="project" value="UniProtKB-UniRule"/>
</dbReference>
<dbReference type="Gene3D" id="1.10.10.460">
    <property type="entry name" value="Ribonuclease hii. Domain 2"/>
    <property type="match status" value="1"/>
</dbReference>
<dbReference type="EMBL" id="FLRE01000138">
    <property type="protein sequence ID" value="SBT38674.1"/>
    <property type="molecule type" value="Genomic_DNA"/>
</dbReference>
<comment type="cofactor">
    <cofactor evidence="8">
        <name>Mn(2+)</name>
        <dbReference type="ChEBI" id="CHEBI:29035"/>
    </cofactor>
    <cofactor evidence="8">
        <name>Mg(2+)</name>
        <dbReference type="ChEBI" id="CHEBI:18420"/>
    </cofactor>
    <text evidence="8">Manganese or magnesium. Binds 1 divalent metal ion per monomer in the absence of substrate. May bind a second metal ion after substrate binding.</text>
</comment>
<evidence type="ECO:0000256" key="4">
    <source>
        <dbReference type="ARBA" id="ARBA00022722"/>
    </source>
</evidence>
<evidence type="ECO:0000259" key="11">
    <source>
        <dbReference type="PROSITE" id="PS51975"/>
    </source>
</evidence>
<dbReference type="Proteomes" id="UP000078550">
    <property type="component" value="Unassembled WGS sequence"/>
</dbReference>
<dbReference type="GO" id="GO:0003723">
    <property type="term" value="F:RNA binding"/>
    <property type="evidence" value="ECO:0007669"/>
    <property type="project" value="UniProtKB-UniRule"/>
</dbReference>
<dbReference type="GO" id="GO:0043137">
    <property type="term" value="P:DNA replication, removal of RNA primer"/>
    <property type="evidence" value="ECO:0007669"/>
    <property type="project" value="TreeGrafter"/>
</dbReference>